<evidence type="ECO:0000313" key="2">
    <source>
        <dbReference type="EMBL" id="TWW56902.1"/>
    </source>
</evidence>
<dbReference type="AlphaFoldDB" id="A0A5C6MNY8"/>
<feature type="signal peptide" evidence="1">
    <location>
        <begin position="1"/>
        <end position="26"/>
    </location>
</feature>
<organism evidence="2 3">
    <name type="scientific">Takifugu flavidus</name>
    <name type="common">sansaifugu</name>
    <dbReference type="NCBI Taxonomy" id="433684"/>
    <lineage>
        <taxon>Eukaryota</taxon>
        <taxon>Metazoa</taxon>
        <taxon>Chordata</taxon>
        <taxon>Craniata</taxon>
        <taxon>Vertebrata</taxon>
        <taxon>Euteleostomi</taxon>
        <taxon>Actinopterygii</taxon>
        <taxon>Neopterygii</taxon>
        <taxon>Teleostei</taxon>
        <taxon>Neoteleostei</taxon>
        <taxon>Acanthomorphata</taxon>
        <taxon>Eupercaria</taxon>
        <taxon>Tetraodontiformes</taxon>
        <taxon>Tetradontoidea</taxon>
        <taxon>Tetraodontidae</taxon>
        <taxon>Takifugu</taxon>
    </lineage>
</organism>
<name>A0A5C6MNY8_9TELE</name>
<gene>
    <name evidence="2" type="ORF">D4764_08G0008890</name>
</gene>
<protein>
    <recommendedName>
        <fullName evidence="4">Secreted protein</fullName>
    </recommendedName>
</protein>
<evidence type="ECO:0000256" key="1">
    <source>
        <dbReference type="SAM" id="SignalP"/>
    </source>
</evidence>
<dbReference type="EMBL" id="RHFK02000021">
    <property type="protein sequence ID" value="TWW56902.1"/>
    <property type="molecule type" value="Genomic_DNA"/>
</dbReference>
<keyword evidence="1" id="KW-0732">Signal</keyword>
<dbReference type="Proteomes" id="UP000324091">
    <property type="component" value="Chromosome 8"/>
</dbReference>
<sequence>MRADFALVLTAVLLLDAFWKNNGAHASQGPCQAGFSQSFYSLLVSRDVLKGGGVRKGEWRRRRPGLCSQAELIDGSPTIGGVVST</sequence>
<reference evidence="2 3" key="1">
    <citation type="submission" date="2019-04" db="EMBL/GenBank/DDBJ databases">
        <title>Chromosome genome assembly for Takifugu flavidus.</title>
        <authorList>
            <person name="Xiao S."/>
        </authorList>
    </citation>
    <scope>NUCLEOTIDE SEQUENCE [LARGE SCALE GENOMIC DNA]</scope>
    <source>
        <strain evidence="2">HTHZ2018</strain>
        <tissue evidence="2">Muscle</tissue>
    </source>
</reference>
<comment type="caution">
    <text evidence="2">The sequence shown here is derived from an EMBL/GenBank/DDBJ whole genome shotgun (WGS) entry which is preliminary data.</text>
</comment>
<evidence type="ECO:0000313" key="3">
    <source>
        <dbReference type="Proteomes" id="UP000324091"/>
    </source>
</evidence>
<keyword evidence="3" id="KW-1185">Reference proteome</keyword>
<evidence type="ECO:0008006" key="4">
    <source>
        <dbReference type="Google" id="ProtNLM"/>
    </source>
</evidence>
<proteinExistence type="predicted"/>
<accession>A0A5C6MNY8</accession>
<feature type="chain" id="PRO_5023120051" description="Secreted protein" evidence="1">
    <location>
        <begin position="27"/>
        <end position="85"/>
    </location>
</feature>